<evidence type="ECO:0000313" key="2">
    <source>
        <dbReference type="Ensembl" id="ENSHCOP00000005545.1"/>
    </source>
</evidence>
<protein>
    <submittedName>
        <fullName evidence="2">Uncharacterized protein</fullName>
    </submittedName>
</protein>
<evidence type="ECO:0000313" key="3">
    <source>
        <dbReference type="Proteomes" id="UP000264820"/>
    </source>
</evidence>
<keyword evidence="3" id="KW-1185">Reference proteome</keyword>
<dbReference type="Proteomes" id="UP000264820">
    <property type="component" value="Unplaced"/>
</dbReference>
<reference evidence="2" key="1">
    <citation type="submission" date="2025-08" db="UniProtKB">
        <authorList>
            <consortium name="Ensembl"/>
        </authorList>
    </citation>
    <scope>IDENTIFICATION</scope>
</reference>
<name>A0A3Q2XLM8_HIPCM</name>
<evidence type="ECO:0000256" key="1">
    <source>
        <dbReference type="SAM" id="Phobius"/>
    </source>
</evidence>
<feature type="transmembrane region" description="Helical" evidence="1">
    <location>
        <begin position="35"/>
        <end position="54"/>
    </location>
</feature>
<dbReference type="AlphaFoldDB" id="A0A3Q2XLM8"/>
<reference evidence="2" key="2">
    <citation type="submission" date="2025-09" db="UniProtKB">
        <authorList>
            <consortium name="Ensembl"/>
        </authorList>
    </citation>
    <scope>IDENTIFICATION</scope>
</reference>
<sequence length="95" mass="10597">GGEATVCLATSLEPSLLRGSVHHGFFQTYKKNKKIYFFFTYTWSTVLYMLLYVARCCFAASRGPFLTKRYLGGLCCPAGFDGNVALQSTLETDFV</sequence>
<proteinExistence type="predicted"/>
<accession>A0A3Q2XLM8</accession>
<keyword evidence="1" id="KW-0472">Membrane</keyword>
<keyword evidence="1" id="KW-1133">Transmembrane helix</keyword>
<keyword evidence="1" id="KW-0812">Transmembrane</keyword>
<organism evidence="2 3">
    <name type="scientific">Hippocampus comes</name>
    <name type="common">Tiger tail seahorse</name>
    <dbReference type="NCBI Taxonomy" id="109280"/>
    <lineage>
        <taxon>Eukaryota</taxon>
        <taxon>Metazoa</taxon>
        <taxon>Chordata</taxon>
        <taxon>Craniata</taxon>
        <taxon>Vertebrata</taxon>
        <taxon>Euteleostomi</taxon>
        <taxon>Actinopterygii</taxon>
        <taxon>Neopterygii</taxon>
        <taxon>Teleostei</taxon>
        <taxon>Neoteleostei</taxon>
        <taxon>Acanthomorphata</taxon>
        <taxon>Syngnathiaria</taxon>
        <taxon>Syngnathiformes</taxon>
        <taxon>Syngnathoidei</taxon>
        <taxon>Syngnathidae</taxon>
        <taxon>Hippocampus</taxon>
    </lineage>
</organism>
<dbReference type="Ensembl" id="ENSHCOT00000005198.1">
    <property type="protein sequence ID" value="ENSHCOP00000005545.1"/>
    <property type="gene ID" value="ENSHCOG00000007220.1"/>
</dbReference>